<protein>
    <submittedName>
        <fullName evidence="1">Uncharacterized protein</fullName>
    </submittedName>
</protein>
<evidence type="ECO:0000313" key="2">
    <source>
        <dbReference type="Proteomes" id="UP001438953"/>
    </source>
</evidence>
<dbReference type="Proteomes" id="UP001438953">
    <property type="component" value="Unassembled WGS sequence"/>
</dbReference>
<dbReference type="RefSeq" id="WP_350938654.1">
    <property type="nucleotide sequence ID" value="NZ_JAYWLC010000018.1"/>
</dbReference>
<comment type="caution">
    <text evidence="1">The sequence shown here is derived from an EMBL/GenBank/DDBJ whole genome shotgun (WGS) entry which is preliminary data.</text>
</comment>
<keyword evidence="2" id="KW-1185">Reference proteome</keyword>
<evidence type="ECO:0000313" key="1">
    <source>
        <dbReference type="EMBL" id="MER5173357.1"/>
    </source>
</evidence>
<gene>
    <name evidence="1" type="ORF">VSX56_16435</name>
</gene>
<accession>A0ABV1SKC5</accession>
<name>A0ABV1SKC5_9RHOB</name>
<organism evidence="1 2">
    <name type="scientific">Thioclava kandeliae</name>
    <dbReference type="NCBI Taxonomy" id="3070818"/>
    <lineage>
        <taxon>Bacteria</taxon>
        <taxon>Pseudomonadati</taxon>
        <taxon>Pseudomonadota</taxon>
        <taxon>Alphaproteobacteria</taxon>
        <taxon>Rhodobacterales</taxon>
        <taxon>Paracoccaceae</taxon>
        <taxon>Thioclava</taxon>
    </lineage>
</organism>
<dbReference type="EMBL" id="JAYWLC010000018">
    <property type="protein sequence ID" value="MER5173357.1"/>
    <property type="molecule type" value="Genomic_DNA"/>
</dbReference>
<reference evidence="1 2" key="2">
    <citation type="submission" date="2024-06" db="EMBL/GenBank/DDBJ databases">
        <title>Thioclava kandeliae sp. nov. from a rhizosphere soil sample of Kandelia candel in a mangrove.</title>
        <authorList>
            <person name="Mu T."/>
        </authorList>
    </citation>
    <scope>NUCLEOTIDE SEQUENCE [LARGE SCALE GENOMIC DNA]</scope>
    <source>
        <strain evidence="1 2">CPCC 100088</strain>
    </source>
</reference>
<sequence>MPYFLNEQRRLVESIRELESIIARREPEEGADRSERLLTLSHLLAQKHVALADHIALCERLDVELPLLETVRHDLERTPLANFTDIWKQKPPLGL</sequence>
<reference evidence="1 2" key="1">
    <citation type="submission" date="2024-01" db="EMBL/GenBank/DDBJ databases">
        <authorList>
            <person name="Deng Y."/>
            <person name="Su J."/>
        </authorList>
    </citation>
    <scope>NUCLEOTIDE SEQUENCE [LARGE SCALE GENOMIC DNA]</scope>
    <source>
        <strain evidence="1 2">CPCC 100088</strain>
    </source>
</reference>
<proteinExistence type="predicted"/>